<dbReference type="Gramene" id="RZC74531">
    <property type="protein sequence ID" value="RZC74531"/>
    <property type="gene ID" value="C5167_050011"/>
</dbReference>
<reference evidence="1 2" key="1">
    <citation type="journal article" date="2018" name="Science">
        <title>The opium poppy genome and morphinan production.</title>
        <authorList>
            <person name="Guo L."/>
            <person name="Winzer T."/>
            <person name="Yang X."/>
            <person name="Li Y."/>
            <person name="Ning Z."/>
            <person name="He Z."/>
            <person name="Teodor R."/>
            <person name="Lu Y."/>
            <person name="Bowser T.A."/>
            <person name="Graham I.A."/>
            <person name="Ye K."/>
        </authorList>
    </citation>
    <scope>NUCLEOTIDE SEQUENCE [LARGE SCALE GENOMIC DNA]</scope>
    <source>
        <strain evidence="2">cv. HN1</strain>
        <tissue evidence="1">Leaves</tissue>
    </source>
</reference>
<protein>
    <submittedName>
        <fullName evidence="1">Uncharacterized protein</fullName>
    </submittedName>
</protein>
<dbReference type="AlphaFoldDB" id="A0A4Y7KQY4"/>
<sequence>MKKDVDGSKQPVKGQATTIASHAPKFVCLRGGKERERQQRLKQKKSCKLIPVKRRNFVIDAYHRAAPQTMFQYMGKIDSKVINGLLTVMVYGDVFELIRCRGYVDT</sequence>
<name>A0A4Y7KQY4_PAPSO</name>
<keyword evidence="2" id="KW-1185">Reference proteome</keyword>
<evidence type="ECO:0000313" key="1">
    <source>
        <dbReference type="EMBL" id="RZC74531.1"/>
    </source>
</evidence>
<gene>
    <name evidence="1" type="ORF">C5167_050011</name>
</gene>
<dbReference type="EMBL" id="CM010722">
    <property type="protein sequence ID" value="RZC74531.1"/>
    <property type="molecule type" value="Genomic_DNA"/>
</dbReference>
<organism evidence="1 2">
    <name type="scientific">Papaver somniferum</name>
    <name type="common">Opium poppy</name>
    <dbReference type="NCBI Taxonomy" id="3469"/>
    <lineage>
        <taxon>Eukaryota</taxon>
        <taxon>Viridiplantae</taxon>
        <taxon>Streptophyta</taxon>
        <taxon>Embryophyta</taxon>
        <taxon>Tracheophyta</taxon>
        <taxon>Spermatophyta</taxon>
        <taxon>Magnoliopsida</taxon>
        <taxon>Ranunculales</taxon>
        <taxon>Papaveraceae</taxon>
        <taxon>Papaveroideae</taxon>
        <taxon>Papaver</taxon>
    </lineage>
</organism>
<proteinExistence type="predicted"/>
<accession>A0A4Y7KQY4</accession>
<evidence type="ECO:0000313" key="2">
    <source>
        <dbReference type="Proteomes" id="UP000316621"/>
    </source>
</evidence>
<dbReference type="Proteomes" id="UP000316621">
    <property type="component" value="Chromosome 8"/>
</dbReference>